<sequence>MNSGDGVTYGIPSPTAVTMDSDDGGKRAWPKLLDVLEFRIQEHNKALFVLAKRVVEMINKQTKEKARMGVGNDYTIDDQEQAVATDELDLDSVNFMVDGSHIGVNEVGSKLVGNLKAPEDPTREKPHQTYMQKENVRLFKIFKGFCI</sequence>
<evidence type="ECO:0000313" key="2">
    <source>
        <dbReference type="Proteomes" id="UP001056120"/>
    </source>
</evidence>
<proteinExistence type="predicted"/>
<organism evidence="1 2">
    <name type="scientific">Smallanthus sonchifolius</name>
    <dbReference type="NCBI Taxonomy" id="185202"/>
    <lineage>
        <taxon>Eukaryota</taxon>
        <taxon>Viridiplantae</taxon>
        <taxon>Streptophyta</taxon>
        <taxon>Embryophyta</taxon>
        <taxon>Tracheophyta</taxon>
        <taxon>Spermatophyta</taxon>
        <taxon>Magnoliopsida</taxon>
        <taxon>eudicotyledons</taxon>
        <taxon>Gunneridae</taxon>
        <taxon>Pentapetalae</taxon>
        <taxon>asterids</taxon>
        <taxon>campanulids</taxon>
        <taxon>Asterales</taxon>
        <taxon>Asteraceae</taxon>
        <taxon>Asteroideae</taxon>
        <taxon>Heliantheae alliance</taxon>
        <taxon>Millerieae</taxon>
        <taxon>Smallanthus</taxon>
    </lineage>
</organism>
<reference evidence="1 2" key="2">
    <citation type="journal article" date="2022" name="Mol. Ecol. Resour.">
        <title>The genomes of chicory, endive, great burdock and yacon provide insights into Asteraceae paleo-polyploidization history and plant inulin production.</title>
        <authorList>
            <person name="Fan W."/>
            <person name="Wang S."/>
            <person name="Wang H."/>
            <person name="Wang A."/>
            <person name="Jiang F."/>
            <person name="Liu H."/>
            <person name="Zhao H."/>
            <person name="Xu D."/>
            <person name="Zhang Y."/>
        </authorList>
    </citation>
    <scope>NUCLEOTIDE SEQUENCE [LARGE SCALE GENOMIC DNA]</scope>
    <source>
        <strain evidence="2">cv. Yunnan</strain>
        <tissue evidence="1">Leaves</tissue>
    </source>
</reference>
<dbReference type="EMBL" id="CM042023">
    <property type="protein sequence ID" value="KAI3813347.1"/>
    <property type="molecule type" value="Genomic_DNA"/>
</dbReference>
<evidence type="ECO:0000313" key="1">
    <source>
        <dbReference type="EMBL" id="KAI3813347.1"/>
    </source>
</evidence>
<name>A0ACB9IZS7_9ASTR</name>
<keyword evidence="2" id="KW-1185">Reference proteome</keyword>
<gene>
    <name evidence="1" type="ORF">L1987_18068</name>
</gene>
<comment type="caution">
    <text evidence="1">The sequence shown here is derived from an EMBL/GenBank/DDBJ whole genome shotgun (WGS) entry which is preliminary data.</text>
</comment>
<reference evidence="2" key="1">
    <citation type="journal article" date="2022" name="Mol. Ecol. Resour.">
        <title>The genomes of chicory, endive, great burdock and yacon provide insights into Asteraceae palaeo-polyploidization history and plant inulin production.</title>
        <authorList>
            <person name="Fan W."/>
            <person name="Wang S."/>
            <person name="Wang H."/>
            <person name="Wang A."/>
            <person name="Jiang F."/>
            <person name="Liu H."/>
            <person name="Zhao H."/>
            <person name="Xu D."/>
            <person name="Zhang Y."/>
        </authorList>
    </citation>
    <scope>NUCLEOTIDE SEQUENCE [LARGE SCALE GENOMIC DNA]</scope>
    <source>
        <strain evidence="2">cv. Yunnan</strain>
    </source>
</reference>
<accession>A0ACB9IZS7</accession>
<dbReference type="Proteomes" id="UP001056120">
    <property type="component" value="Linkage Group LG06"/>
</dbReference>
<protein>
    <submittedName>
        <fullName evidence="1">Uncharacterized protein</fullName>
    </submittedName>
</protein>